<dbReference type="PANTHER" id="PTHR37483:SF1">
    <property type="entry name" value="UPF0125 PROTEIN RATB"/>
    <property type="match status" value="1"/>
</dbReference>
<dbReference type="PANTHER" id="PTHR37483">
    <property type="entry name" value="UPF0125 PROTEIN RATB"/>
    <property type="match status" value="1"/>
</dbReference>
<dbReference type="AlphaFoldDB" id="A0A1J5QCP3"/>
<evidence type="ECO:0000256" key="1">
    <source>
        <dbReference type="ARBA" id="ARBA00010645"/>
    </source>
</evidence>
<dbReference type="InterPro" id="IPR005346">
    <property type="entry name" value="RnfH"/>
</dbReference>
<dbReference type="HAMAP" id="MF_00460">
    <property type="entry name" value="UPF0125_RnfH"/>
    <property type="match status" value="1"/>
</dbReference>
<dbReference type="InterPro" id="IPR037021">
    <property type="entry name" value="RnfH_sf"/>
</dbReference>
<protein>
    <submittedName>
        <fullName evidence="2">Persistence and stress-resistance antitoxin PasI</fullName>
    </submittedName>
</protein>
<dbReference type="InterPro" id="IPR016155">
    <property type="entry name" value="Mopterin_synth/thiamin_S_b"/>
</dbReference>
<dbReference type="Gene3D" id="3.10.20.280">
    <property type="entry name" value="RnfH-like"/>
    <property type="match status" value="1"/>
</dbReference>
<gene>
    <name evidence="2" type="primary">pasI_10</name>
    <name evidence="2" type="ORF">GALL_372770</name>
</gene>
<evidence type="ECO:0000313" key="2">
    <source>
        <dbReference type="EMBL" id="OIQ80970.1"/>
    </source>
</evidence>
<sequence>MLKILVVYAHPPRQAQVPVAMEAGATVRQAIEKSGLLTRFPEIDLAQNKVGLWGRLASLDAVLDDGARIEIYRPITADPKTVPRRNQKAEG</sequence>
<comment type="similarity">
    <text evidence="1">Belongs to the UPF0125 (RnfH) family.</text>
</comment>
<dbReference type="NCBIfam" id="NF002490">
    <property type="entry name" value="PRK01777.1"/>
    <property type="match status" value="1"/>
</dbReference>
<proteinExistence type="inferred from homology"/>
<comment type="caution">
    <text evidence="2">The sequence shown here is derived from an EMBL/GenBank/DDBJ whole genome shotgun (WGS) entry which is preliminary data.</text>
</comment>
<name>A0A1J5QCP3_9ZZZZ</name>
<accession>A0A1J5QCP3</accession>
<reference evidence="2" key="1">
    <citation type="submission" date="2016-10" db="EMBL/GenBank/DDBJ databases">
        <title>Sequence of Gallionella enrichment culture.</title>
        <authorList>
            <person name="Poehlein A."/>
            <person name="Muehling M."/>
            <person name="Daniel R."/>
        </authorList>
    </citation>
    <scope>NUCLEOTIDE SEQUENCE</scope>
</reference>
<organism evidence="2">
    <name type="scientific">mine drainage metagenome</name>
    <dbReference type="NCBI Taxonomy" id="410659"/>
    <lineage>
        <taxon>unclassified sequences</taxon>
        <taxon>metagenomes</taxon>
        <taxon>ecological metagenomes</taxon>
    </lineage>
</organism>
<dbReference type="EMBL" id="MLJW01000987">
    <property type="protein sequence ID" value="OIQ80970.1"/>
    <property type="molecule type" value="Genomic_DNA"/>
</dbReference>
<dbReference type="SUPFAM" id="SSF54285">
    <property type="entry name" value="MoaD/ThiS"/>
    <property type="match status" value="1"/>
</dbReference>
<dbReference type="Pfam" id="PF03658">
    <property type="entry name" value="Ub-RnfH"/>
    <property type="match status" value="1"/>
</dbReference>